<keyword evidence="1" id="KW-0812">Transmembrane</keyword>
<name>A0A0G0DBJ8_9BACT</name>
<feature type="transmembrane region" description="Helical" evidence="1">
    <location>
        <begin position="109"/>
        <end position="127"/>
    </location>
</feature>
<feature type="transmembrane region" description="Helical" evidence="1">
    <location>
        <begin position="139"/>
        <end position="160"/>
    </location>
</feature>
<dbReference type="Pfam" id="PF14402">
    <property type="entry name" value="7TM_transglut"/>
    <property type="match status" value="1"/>
</dbReference>
<dbReference type="InterPro" id="IPR025840">
    <property type="entry name" value="7TM_transglut"/>
</dbReference>
<comment type="caution">
    <text evidence="3">The sequence shown here is derived from an EMBL/GenBank/DDBJ whole genome shotgun (WGS) entry which is preliminary data.</text>
</comment>
<feature type="transmembrane region" description="Helical" evidence="1">
    <location>
        <begin position="32"/>
        <end position="62"/>
    </location>
</feature>
<sequence length="204" mass="22295">GVPANTLVLLLLLPVVAAVVAAARHLVGIRGFGIFLPAALSVVFVATGPVVGIGLFLVIVIVSTLARMLLRSLKVKLQYLPRMAMILWFVVLGVLAVLFLAPFINSPDITNVSIFPVLILVLLAEDFSRVQLGKSIKAAVNITAETLVLALISFVFLTFKPLQAFALLNPEILILIVLVFDFIIGKYVGLRFVEYWRFRKLLSD</sequence>
<evidence type="ECO:0000313" key="3">
    <source>
        <dbReference type="EMBL" id="KKP91654.1"/>
    </source>
</evidence>
<dbReference type="AlphaFoldDB" id="A0A0G0DBJ8"/>
<keyword evidence="1" id="KW-0472">Membrane</keyword>
<evidence type="ECO:0000313" key="4">
    <source>
        <dbReference type="Proteomes" id="UP000034140"/>
    </source>
</evidence>
<dbReference type="EMBL" id="LBRE01000030">
    <property type="protein sequence ID" value="KKP91654.1"/>
    <property type="molecule type" value="Genomic_DNA"/>
</dbReference>
<organism evidence="3 4">
    <name type="scientific">candidate division WS6 bacterium GW2011_GWC1_36_11</name>
    <dbReference type="NCBI Taxonomy" id="1619090"/>
    <lineage>
        <taxon>Bacteria</taxon>
        <taxon>Candidatus Dojkabacteria</taxon>
    </lineage>
</organism>
<gene>
    <name evidence="3" type="ORF">UR96_C0030G0009</name>
</gene>
<feature type="non-terminal residue" evidence="3">
    <location>
        <position position="1"/>
    </location>
</feature>
<feature type="domain" description="7 transmembrane helices usually fused to an inactive transglutaminase" evidence="2">
    <location>
        <begin position="8"/>
        <end position="201"/>
    </location>
</feature>
<accession>A0A0G0DBJ8</accession>
<evidence type="ECO:0000259" key="2">
    <source>
        <dbReference type="Pfam" id="PF14402"/>
    </source>
</evidence>
<evidence type="ECO:0000256" key="1">
    <source>
        <dbReference type="SAM" id="Phobius"/>
    </source>
</evidence>
<protein>
    <recommendedName>
        <fullName evidence="2">7 transmembrane helices usually fused to an inactive transglutaminase domain-containing protein</fullName>
    </recommendedName>
</protein>
<dbReference type="Proteomes" id="UP000034140">
    <property type="component" value="Unassembled WGS sequence"/>
</dbReference>
<reference evidence="3 4" key="1">
    <citation type="journal article" date="2015" name="Nature">
        <title>rRNA introns, odd ribosomes, and small enigmatic genomes across a large radiation of phyla.</title>
        <authorList>
            <person name="Brown C.T."/>
            <person name="Hug L.A."/>
            <person name="Thomas B.C."/>
            <person name="Sharon I."/>
            <person name="Castelle C.J."/>
            <person name="Singh A."/>
            <person name="Wilkins M.J."/>
            <person name="Williams K.H."/>
            <person name="Banfield J.F."/>
        </authorList>
    </citation>
    <scope>NUCLEOTIDE SEQUENCE [LARGE SCALE GENOMIC DNA]</scope>
</reference>
<feature type="transmembrane region" description="Helical" evidence="1">
    <location>
        <begin position="83"/>
        <end position="103"/>
    </location>
</feature>
<keyword evidence="1" id="KW-1133">Transmembrane helix</keyword>
<proteinExistence type="predicted"/>
<feature type="transmembrane region" description="Helical" evidence="1">
    <location>
        <begin position="172"/>
        <end position="193"/>
    </location>
</feature>